<evidence type="ECO:0000313" key="3">
    <source>
        <dbReference type="EMBL" id="BBF94576.1"/>
    </source>
</evidence>
<feature type="transmembrane region" description="Helical" evidence="2">
    <location>
        <begin position="24"/>
        <end position="43"/>
    </location>
</feature>
<sequence>MSLPDQDPARAQERARHRLPRRTVLAVIGLGLLAGGCFTPLYAERTPNTGVSTQLANVDVKAIEGRVGQQVRNALIFELGGGAGSSPLAPYRLEVDLTENTQSMTVDPTTGRATVELITLNATFRLQDVTEDRVVLKDRAFAQASIDRGAQIYARDRAKRDAENRAAKEVASRIRERLAAYFTAPTPPPPPSPADKTAGKKFGTH</sequence>
<dbReference type="EMBL" id="AP018907">
    <property type="protein sequence ID" value="BBF94576.1"/>
    <property type="molecule type" value="Genomic_DNA"/>
</dbReference>
<keyword evidence="2" id="KW-0472">Membrane</keyword>
<dbReference type="KEGG" id="blag:BLTE_32610"/>
<evidence type="ECO:0000256" key="2">
    <source>
        <dbReference type="SAM" id="Phobius"/>
    </source>
</evidence>
<evidence type="ECO:0000313" key="4">
    <source>
        <dbReference type="Proteomes" id="UP000266934"/>
    </source>
</evidence>
<organism evidence="3 4">
    <name type="scientific">Blastochloris tepida</name>
    <dbReference type="NCBI Taxonomy" id="2233851"/>
    <lineage>
        <taxon>Bacteria</taxon>
        <taxon>Pseudomonadati</taxon>
        <taxon>Pseudomonadota</taxon>
        <taxon>Alphaproteobacteria</taxon>
        <taxon>Hyphomicrobiales</taxon>
        <taxon>Blastochloridaceae</taxon>
        <taxon>Blastochloris</taxon>
    </lineage>
</organism>
<proteinExistence type="predicted"/>
<dbReference type="OrthoDB" id="7678210at2"/>
<reference evidence="3 4" key="1">
    <citation type="submission" date="2018-08" db="EMBL/GenBank/DDBJ databases">
        <title>Complete genome sequencing of Blastochloris tepida GI.</title>
        <authorList>
            <person name="Tsukatani Y."/>
            <person name="Mori H."/>
        </authorList>
    </citation>
    <scope>NUCLEOTIDE SEQUENCE [LARGE SCALE GENOMIC DNA]</scope>
    <source>
        <strain evidence="3 4">GI</strain>
    </source>
</reference>
<evidence type="ECO:0008006" key="5">
    <source>
        <dbReference type="Google" id="ProtNLM"/>
    </source>
</evidence>
<gene>
    <name evidence="3" type="ORF">BLTE_32610</name>
</gene>
<dbReference type="GO" id="GO:0043165">
    <property type="term" value="P:Gram-negative-bacterium-type cell outer membrane assembly"/>
    <property type="evidence" value="ECO:0007669"/>
    <property type="project" value="InterPro"/>
</dbReference>
<accession>A0A348G4U3</accession>
<dbReference type="Pfam" id="PF04390">
    <property type="entry name" value="LptE"/>
    <property type="match status" value="1"/>
</dbReference>
<protein>
    <recommendedName>
        <fullName evidence="5">LPS-assembly lipoprotein LptE</fullName>
    </recommendedName>
</protein>
<keyword evidence="2" id="KW-0812">Transmembrane</keyword>
<dbReference type="GO" id="GO:0019867">
    <property type="term" value="C:outer membrane"/>
    <property type="evidence" value="ECO:0007669"/>
    <property type="project" value="InterPro"/>
</dbReference>
<keyword evidence="2" id="KW-1133">Transmembrane helix</keyword>
<feature type="region of interest" description="Disordered" evidence="1">
    <location>
        <begin position="182"/>
        <end position="205"/>
    </location>
</feature>
<evidence type="ECO:0000256" key="1">
    <source>
        <dbReference type="SAM" id="MobiDB-lite"/>
    </source>
</evidence>
<dbReference type="InterPro" id="IPR007485">
    <property type="entry name" value="LPS_assembly_LptE"/>
</dbReference>
<dbReference type="AlphaFoldDB" id="A0A348G4U3"/>
<keyword evidence="4" id="KW-1185">Reference proteome</keyword>
<dbReference type="Proteomes" id="UP000266934">
    <property type="component" value="Chromosome"/>
</dbReference>
<dbReference type="Gene3D" id="3.30.160.150">
    <property type="entry name" value="Lipoprotein like domain"/>
    <property type="match status" value="1"/>
</dbReference>
<name>A0A348G4U3_9HYPH</name>
<dbReference type="RefSeq" id="WP_126401655.1">
    <property type="nucleotide sequence ID" value="NZ_AP018907.1"/>
</dbReference>